<dbReference type="InterPro" id="IPR050121">
    <property type="entry name" value="Cytochrome_P450_monoxygenase"/>
</dbReference>
<dbReference type="InterPro" id="IPR017972">
    <property type="entry name" value="Cyt_P450_CS"/>
</dbReference>
<dbReference type="InterPro" id="IPR036396">
    <property type="entry name" value="Cyt_P450_sf"/>
</dbReference>
<keyword evidence="10" id="KW-1185">Reference proteome</keyword>
<dbReference type="Pfam" id="PF20684">
    <property type="entry name" value="Fung_rhodopsin"/>
    <property type="match status" value="1"/>
</dbReference>
<organism evidence="9 10">
    <name type="scientific">Seiridium cardinale</name>
    <dbReference type="NCBI Taxonomy" id="138064"/>
    <lineage>
        <taxon>Eukaryota</taxon>
        <taxon>Fungi</taxon>
        <taxon>Dikarya</taxon>
        <taxon>Ascomycota</taxon>
        <taxon>Pezizomycotina</taxon>
        <taxon>Sordariomycetes</taxon>
        <taxon>Xylariomycetidae</taxon>
        <taxon>Amphisphaeriales</taxon>
        <taxon>Sporocadaceae</taxon>
        <taxon>Seiridium</taxon>
    </lineage>
</organism>
<feature type="transmembrane region" description="Helical" evidence="7">
    <location>
        <begin position="47"/>
        <end position="71"/>
    </location>
</feature>
<feature type="transmembrane region" description="Helical" evidence="7">
    <location>
        <begin position="12"/>
        <end position="35"/>
    </location>
</feature>
<evidence type="ECO:0000256" key="1">
    <source>
        <dbReference type="ARBA" id="ARBA00001971"/>
    </source>
</evidence>
<feature type="transmembrane region" description="Helical" evidence="7">
    <location>
        <begin position="129"/>
        <end position="156"/>
    </location>
</feature>
<dbReference type="EMBL" id="JARVKM010000035">
    <property type="protein sequence ID" value="KAK9775317.1"/>
    <property type="molecule type" value="Genomic_DNA"/>
</dbReference>
<sequence>MAPSFFQSELTTATFFVTIIATVISIAATALRFVSTRLALRKSNIEDWLALAALACFLGVVICSILGVVALKGRDLSNVAPEDVTTVLKLSFAGTKFYLPNQIFAKLSILCLYHRIFGVQRSFSLWVKAVAVFQLLSGIAYWIAGIFTCTPVYRYWTPTAEGSCMNVSHFEAAQESVNSFIDLVIVALAMVVLRKVQVSTSTKIKLAIIFALGGLAGVIGFIKIGISFKQTSAHNEQLLALWGIVQMSVSILCCCAPTYKPIFVKLDITNRLTSTISKYGSRSRLRQRPSTSGSREQHNNWYNLEGDGERGFVSTKMVTMFPIGKDQCGPQFDRDPIVHKLSNTTNPANCDPDNCIFGAVTLYASLRCFYLLYLHPASKFPGPRLAAVSNIWYGYHWLSGRYPLVISEVLKTYGNVVRIAPNELVFVTPQAEDDIYSTHTKNLEHFTRTDWLDFGQGDDGLVFERDPVKHREVAKKLYPAFSLKSIKAKEPILNGYVDRFVQKMKDLGSTNQGVDLRTWTDWLAMDISADMAYGREMNQLRNMESSPLLESVLSINLFLAVNSIMKRFPLLSPLQFLFVPPSILSTLPRALQMNKDEVKTRIQHRGHTKHPDYFDQLCPVDAAEPGKKDLRHMEQVAGQLLQAGHGPTSMLFLCTIMFLVQHPESQQRLVKEVRDAFSTYDEITPDALTNFKVLNATIMETLRMTVPSSNGRPRVSPGAVVDGNYIAKGITVQYGHLAFSRSPRYFHEPCNFRPQRWLPPDHIYWDARFGGDCREALSPFSQGPRQCLGMTAAWRQVRTFLAKVLWTFDIEAIPGQNIVFEEDFRLFAVWKKPKFYVRFIPAIHDRT</sequence>
<evidence type="ECO:0000256" key="4">
    <source>
        <dbReference type="ARBA" id="ARBA00022723"/>
    </source>
</evidence>
<evidence type="ECO:0000256" key="5">
    <source>
        <dbReference type="ARBA" id="ARBA00023004"/>
    </source>
</evidence>
<dbReference type="PRINTS" id="PR00463">
    <property type="entry name" value="EP450I"/>
</dbReference>
<evidence type="ECO:0000313" key="10">
    <source>
        <dbReference type="Proteomes" id="UP001465668"/>
    </source>
</evidence>
<gene>
    <name evidence="9" type="ORF">SCAR479_07993</name>
</gene>
<evidence type="ECO:0000256" key="7">
    <source>
        <dbReference type="SAM" id="Phobius"/>
    </source>
</evidence>
<dbReference type="InterPro" id="IPR049326">
    <property type="entry name" value="Rhodopsin_dom_fungi"/>
</dbReference>
<feature type="region of interest" description="Disordered" evidence="6">
    <location>
        <begin position="281"/>
        <end position="302"/>
    </location>
</feature>
<dbReference type="PANTHER" id="PTHR24305">
    <property type="entry name" value="CYTOCHROME P450"/>
    <property type="match status" value="1"/>
</dbReference>
<dbReference type="PANTHER" id="PTHR24305:SF210">
    <property type="entry name" value="CYTOCHROME P450 MONOOXYGENASE ASQL-RELATED"/>
    <property type="match status" value="1"/>
</dbReference>
<feature type="compositionally biased region" description="Polar residues" evidence="6">
    <location>
        <begin position="288"/>
        <end position="302"/>
    </location>
</feature>
<comment type="cofactor">
    <cofactor evidence="1">
        <name>heme</name>
        <dbReference type="ChEBI" id="CHEBI:30413"/>
    </cofactor>
</comment>
<keyword evidence="7" id="KW-1133">Transmembrane helix</keyword>
<feature type="transmembrane region" description="Helical" evidence="7">
    <location>
        <begin position="97"/>
        <end position="117"/>
    </location>
</feature>
<evidence type="ECO:0000256" key="2">
    <source>
        <dbReference type="ARBA" id="ARBA00010617"/>
    </source>
</evidence>
<dbReference type="SUPFAM" id="SSF48264">
    <property type="entry name" value="Cytochrome P450"/>
    <property type="match status" value="1"/>
</dbReference>
<name>A0ABR2XND6_9PEZI</name>
<dbReference type="Proteomes" id="UP001465668">
    <property type="component" value="Unassembled WGS sequence"/>
</dbReference>
<keyword evidence="4" id="KW-0479">Metal-binding</keyword>
<protein>
    <submittedName>
        <fullName evidence="9">Cytochrome P450</fullName>
    </submittedName>
</protein>
<reference evidence="9 10" key="1">
    <citation type="submission" date="2024-02" db="EMBL/GenBank/DDBJ databases">
        <title>First draft genome assembly of two strains of Seiridium cardinale.</title>
        <authorList>
            <person name="Emiliani G."/>
            <person name="Scali E."/>
        </authorList>
    </citation>
    <scope>NUCLEOTIDE SEQUENCE [LARGE SCALE GENOMIC DNA]</scope>
    <source>
        <strain evidence="9 10">BM-138-000479</strain>
    </source>
</reference>
<keyword evidence="7" id="KW-0812">Transmembrane</keyword>
<comment type="similarity">
    <text evidence="2">Belongs to the cytochrome P450 family.</text>
</comment>
<keyword evidence="7" id="KW-0472">Membrane</keyword>
<comment type="caution">
    <text evidence="9">The sequence shown here is derived from an EMBL/GenBank/DDBJ whole genome shotgun (WGS) entry which is preliminary data.</text>
</comment>
<evidence type="ECO:0000256" key="3">
    <source>
        <dbReference type="ARBA" id="ARBA00022617"/>
    </source>
</evidence>
<dbReference type="Pfam" id="PF00067">
    <property type="entry name" value="p450"/>
    <property type="match status" value="1"/>
</dbReference>
<proteinExistence type="inferred from homology"/>
<accession>A0ABR2XND6</accession>
<dbReference type="InterPro" id="IPR001128">
    <property type="entry name" value="Cyt_P450"/>
</dbReference>
<feature type="domain" description="Rhodopsin" evidence="8">
    <location>
        <begin position="31"/>
        <end position="264"/>
    </location>
</feature>
<feature type="transmembrane region" description="Helical" evidence="7">
    <location>
        <begin position="206"/>
        <end position="226"/>
    </location>
</feature>
<evidence type="ECO:0000313" key="9">
    <source>
        <dbReference type="EMBL" id="KAK9775317.1"/>
    </source>
</evidence>
<keyword evidence="5" id="KW-0408">Iron</keyword>
<evidence type="ECO:0000259" key="8">
    <source>
        <dbReference type="Pfam" id="PF20684"/>
    </source>
</evidence>
<keyword evidence="3" id="KW-0349">Heme</keyword>
<dbReference type="InterPro" id="IPR002401">
    <property type="entry name" value="Cyt_P450_E_grp-I"/>
</dbReference>
<evidence type="ECO:0000256" key="6">
    <source>
        <dbReference type="SAM" id="MobiDB-lite"/>
    </source>
</evidence>
<dbReference type="PROSITE" id="PS00086">
    <property type="entry name" value="CYTOCHROME_P450"/>
    <property type="match status" value="1"/>
</dbReference>
<feature type="transmembrane region" description="Helical" evidence="7">
    <location>
        <begin position="176"/>
        <end position="194"/>
    </location>
</feature>
<dbReference type="Gene3D" id="1.10.630.10">
    <property type="entry name" value="Cytochrome P450"/>
    <property type="match status" value="1"/>
</dbReference>